<dbReference type="AlphaFoldDB" id="A0A402AAV9"/>
<dbReference type="Gene3D" id="2.60.120.200">
    <property type="match status" value="1"/>
</dbReference>
<dbReference type="PANTHER" id="PTHR10963">
    <property type="entry name" value="GLYCOSYL HYDROLASE-RELATED"/>
    <property type="match status" value="1"/>
</dbReference>
<dbReference type="GO" id="GO:0005975">
    <property type="term" value="P:carbohydrate metabolic process"/>
    <property type="evidence" value="ECO:0007669"/>
    <property type="project" value="InterPro"/>
</dbReference>
<dbReference type="InterPro" id="IPR013320">
    <property type="entry name" value="ConA-like_dom_sf"/>
</dbReference>
<reference evidence="4" key="1">
    <citation type="submission" date="2018-12" db="EMBL/GenBank/DDBJ databases">
        <title>Tengunoibacter tsumagoiensis gen. nov., sp. nov., Dictyobacter kobayashii sp. nov., D. alpinus sp. nov., and D. joshuensis sp. nov. and description of Dictyobacteraceae fam. nov. within the order Ktedonobacterales isolated from Tengu-no-mugimeshi.</title>
        <authorList>
            <person name="Wang C.M."/>
            <person name="Zheng Y."/>
            <person name="Sakai Y."/>
            <person name="Toyoda A."/>
            <person name="Minakuchi Y."/>
            <person name="Abe K."/>
            <person name="Yokota A."/>
            <person name="Yabe S."/>
        </authorList>
    </citation>
    <scope>NUCLEOTIDE SEQUENCE [LARGE SCALE GENOMIC DNA]</scope>
    <source>
        <strain evidence="4">Uno3</strain>
    </source>
</reference>
<name>A0A402AAV9_9CHLR</name>
<sequence length="248" mass="27828">MLSTTLADQTMPVGDLPGWRQIFTEDFNQNVELGNFPGPEYQDKFTVYPDGTKDTAGQKGGTSVYYPSKVVSVKDSMLRLYLHTENGVQLSAAILPIIPGTHLFGKYTIRFRSESIQGFKTAWLLWPDNGNWPYDGEVDFPEGDLSGGINAYLHPIHAASATDQTTFLSTIPYTDWHTASIEWSSKYIRFILDNKVLGQATNRIPINPMSWILQTEACLPHRYPVITDGTLHIDWMVAYAQDDGTTDE</sequence>
<dbReference type="PROSITE" id="PS51762">
    <property type="entry name" value="GH16_2"/>
    <property type="match status" value="1"/>
</dbReference>
<dbReference type="EMBL" id="BIFR01000002">
    <property type="protein sequence ID" value="GCE16085.1"/>
    <property type="molecule type" value="Genomic_DNA"/>
</dbReference>
<protein>
    <recommendedName>
        <fullName evidence="2">GH16 domain-containing protein</fullName>
    </recommendedName>
</protein>
<comment type="similarity">
    <text evidence="1">Belongs to the glycosyl hydrolase 16 family.</text>
</comment>
<gene>
    <name evidence="3" type="ORF">KTT_59440</name>
</gene>
<evidence type="ECO:0000259" key="2">
    <source>
        <dbReference type="PROSITE" id="PS51762"/>
    </source>
</evidence>
<dbReference type="Pfam" id="PF00722">
    <property type="entry name" value="Glyco_hydro_16"/>
    <property type="match status" value="1"/>
</dbReference>
<dbReference type="RefSeq" id="WP_126583468.1">
    <property type="nucleotide sequence ID" value="NZ_BIFR01000002.1"/>
</dbReference>
<keyword evidence="4" id="KW-1185">Reference proteome</keyword>
<evidence type="ECO:0000313" key="4">
    <source>
        <dbReference type="Proteomes" id="UP000287352"/>
    </source>
</evidence>
<feature type="domain" description="GH16" evidence="2">
    <location>
        <begin position="17"/>
        <end position="244"/>
    </location>
</feature>
<dbReference type="OrthoDB" id="9809583at2"/>
<dbReference type="PANTHER" id="PTHR10963:SF55">
    <property type="entry name" value="GLYCOSIDE HYDROLASE FAMILY 16 PROTEIN"/>
    <property type="match status" value="1"/>
</dbReference>
<accession>A0A402AAV9</accession>
<dbReference type="Proteomes" id="UP000287352">
    <property type="component" value="Unassembled WGS sequence"/>
</dbReference>
<dbReference type="InterPro" id="IPR000757">
    <property type="entry name" value="Beta-glucanase-like"/>
</dbReference>
<dbReference type="GO" id="GO:0004553">
    <property type="term" value="F:hydrolase activity, hydrolyzing O-glycosyl compounds"/>
    <property type="evidence" value="ECO:0007669"/>
    <property type="project" value="InterPro"/>
</dbReference>
<dbReference type="CDD" id="cd00413">
    <property type="entry name" value="Glyco_hydrolase_16"/>
    <property type="match status" value="1"/>
</dbReference>
<organism evidence="3 4">
    <name type="scientific">Tengunoibacter tsumagoiensis</name>
    <dbReference type="NCBI Taxonomy" id="2014871"/>
    <lineage>
        <taxon>Bacteria</taxon>
        <taxon>Bacillati</taxon>
        <taxon>Chloroflexota</taxon>
        <taxon>Ktedonobacteria</taxon>
        <taxon>Ktedonobacterales</taxon>
        <taxon>Dictyobacteraceae</taxon>
        <taxon>Tengunoibacter</taxon>
    </lineage>
</organism>
<dbReference type="SUPFAM" id="SSF49899">
    <property type="entry name" value="Concanavalin A-like lectins/glucanases"/>
    <property type="match status" value="1"/>
</dbReference>
<proteinExistence type="inferred from homology"/>
<evidence type="ECO:0000256" key="1">
    <source>
        <dbReference type="ARBA" id="ARBA00006865"/>
    </source>
</evidence>
<comment type="caution">
    <text evidence="3">The sequence shown here is derived from an EMBL/GenBank/DDBJ whole genome shotgun (WGS) entry which is preliminary data.</text>
</comment>
<evidence type="ECO:0000313" key="3">
    <source>
        <dbReference type="EMBL" id="GCE16085.1"/>
    </source>
</evidence>
<dbReference type="InterPro" id="IPR050546">
    <property type="entry name" value="Glycosyl_Hydrlase_16"/>
</dbReference>